<reference evidence="8 9" key="1">
    <citation type="submission" date="2016-10" db="EMBL/GenBank/DDBJ databases">
        <title>Draft genome sequences of four alkaliphilic bacteria belonging to the Anaerobacillus genus.</title>
        <authorList>
            <person name="Bassil N.M."/>
            <person name="Lloyd J.R."/>
        </authorList>
    </citation>
    <scope>NUCLEOTIDE SEQUENCE [LARGE SCALE GENOMIC DNA]</scope>
    <source>
        <strain evidence="8 9">DSM 15340</strain>
    </source>
</reference>
<feature type="transmembrane region" description="Helical" evidence="7">
    <location>
        <begin position="9"/>
        <end position="26"/>
    </location>
</feature>
<keyword evidence="9" id="KW-1185">Reference proteome</keyword>
<feature type="transmembrane region" description="Helical" evidence="7">
    <location>
        <begin position="306"/>
        <end position="324"/>
    </location>
</feature>
<feature type="transmembrane region" description="Helical" evidence="7">
    <location>
        <begin position="120"/>
        <end position="143"/>
    </location>
</feature>
<dbReference type="Proteomes" id="UP000180098">
    <property type="component" value="Unassembled WGS sequence"/>
</dbReference>
<evidence type="ECO:0000256" key="5">
    <source>
        <dbReference type="ARBA" id="ARBA00022989"/>
    </source>
</evidence>
<keyword evidence="4 7" id="KW-0812">Transmembrane</keyword>
<dbReference type="GO" id="GO:0005886">
    <property type="term" value="C:plasma membrane"/>
    <property type="evidence" value="ECO:0007669"/>
    <property type="project" value="UniProtKB-SubCell"/>
</dbReference>
<name>A0A1S2LMT4_9BACI</name>
<comment type="similarity">
    <text evidence="2">Belongs to the NrfD family.</text>
</comment>
<dbReference type="OrthoDB" id="9768158at2"/>
<dbReference type="PANTHER" id="PTHR34856:SF2">
    <property type="entry name" value="PROTEIN NRFD"/>
    <property type="match status" value="1"/>
</dbReference>
<accession>A0A1S2LMT4</accession>
<feature type="transmembrane region" description="Helical" evidence="7">
    <location>
        <begin position="46"/>
        <end position="70"/>
    </location>
</feature>
<keyword evidence="6 7" id="KW-0472">Membrane</keyword>
<dbReference type="Gene3D" id="1.20.1630.10">
    <property type="entry name" value="Formate dehydrogenase/DMSO reductase domain"/>
    <property type="match status" value="1"/>
</dbReference>
<dbReference type="InterPro" id="IPR005614">
    <property type="entry name" value="NrfD-like"/>
</dbReference>
<feature type="transmembrane region" description="Helical" evidence="7">
    <location>
        <begin position="262"/>
        <end position="286"/>
    </location>
</feature>
<evidence type="ECO:0008006" key="10">
    <source>
        <dbReference type="Google" id="ProtNLM"/>
    </source>
</evidence>
<evidence type="ECO:0000256" key="1">
    <source>
        <dbReference type="ARBA" id="ARBA00004651"/>
    </source>
</evidence>
<gene>
    <name evidence="8" type="ORF">BKP35_08580</name>
</gene>
<sequence>MEVKGLKRLYFFIIGAFSLVGLWAIYYRLTEGLKMTALTSNVSWGLWVVFYIFFIGLSAGSFLLSTMVYVFNMKQYEKIGKVALLSAFFSLVAGLMFIFIDLGHPERFWHALVYRQPTSILSWEIHFYLIYMLIIVAELWFLLREDISRLVIKAKGFKKFVFKLVSIGYSIPDNSEKLERDRKQTHKWMKILGIIGIPTAIGVHAGTGSLFGVIVAKHMWNSGLTPILFLVSALVSGAALMLLLYALLVPKEKQDNTMLKSLGGLLILFIAVDLLIVAAKYLVGLYNYVPDERQVLLNMMFGERWYIFWVGQIMLGAIIPILLLSIKKGSSTLKALAGLSTILGIFCVRWNLVVPAYLESPMPGLETAFVHDRLLFEYTPNLFEWITSLGLISIVILLFSLALNSLPIMETKEGKEDNGETADGVQAI</sequence>
<proteinExistence type="inferred from homology"/>
<dbReference type="Pfam" id="PF03916">
    <property type="entry name" value="NrfD"/>
    <property type="match status" value="1"/>
</dbReference>
<comment type="caution">
    <text evidence="8">The sequence shown here is derived from an EMBL/GenBank/DDBJ whole genome shotgun (WGS) entry which is preliminary data.</text>
</comment>
<protein>
    <recommendedName>
        <fullName evidence="10">Molybdopterin oxidoreductase</fullName>
    </recommendedName>
</protein>
<dbReference type="AlphaFoldDB" id="A0A1S2LMT4"/>
<dbReference type="EMBL" id="MLQQ01000013">
    <property type="protein sequence ID" value="OIJ13822.1"/>
    <property type="molecule type" value="Genomic_DNA"/>
</dbReference>
<feature type="transmembrane region" description="Helical" evidence="7">
    <location>
        <begin position="191"/>
        <end position="215"/>
    </location>
</feature>
<comment type="subcellular location">
    <subcellularLocation>
        <location evidence="1">Cell membrane</location>
        <topology evidence="1">Multi-pass membrane protein</topology>
    </subcellularLocation>
</comment>
<evidence type="ECO:0000256" key="7">
    <source>
        <dbReference type="SAM" id="Phobius"/>
    </source>
</evidence>
<keyword evidence="3" id="KW-1003">Cell membrane</keyword>
<feature type="transmembrane region" description="Helical" evidence="7">
    <location>
        <begin position="82"/>
        <end position="100"/>
    </location>
</feature>
<evidence type="ECO:0000256" key="6">
    <source>
        <dbReference type="ARBA" id="ARBA00023136"/>
    </source>
</evidence>
<feature type="transmembrane region" description="Helical" evidence="7">
    <location>
        <begin position="382"/>
        <end position="403"/>
    </location>
</feature>
<organism evidence="8 9">
    <name type="scientific">Anaerobacillus arseniciselenatis</name>
    <dbReference type="NCBI Taxonomy" id="85682"/>
    <lineage>
        <taxon>Bacteria</taxon>
        <taxon>Bacillati</taxon>
        <taxon>Bacillota</taxon>
        <taxon>Bacilli</taxon>
        <taxon>Bacillales</taxon>
        <taxon>Bacillaceae</taxon>
        <taxon>Anaerobacillus</taxon>
    </lineage>
</organism>
<dbReference type="PANTHER" id="PTHR34856">
    <property type="entry name" value="PROTEIN NRFD"/>
    <property type="match status" value="1"/>
</dbReference>
<feature type="transmembrane region" description="Helical" evidence="7">
    <location>
        <begin position="227"/>
        <end position="250"/>
    </location>
</feature>
<feature type="transmembrane region" description="Helical" evidence="7">
    <location>
        <begin position="336"/>
        <end position="358"/>
    </location>
</feature>
<evidence type="ECO:0000256" key="2">
    <source>
        <dbReference type="ARBA" id="ARBA00008929"/>
    </source>
</evidence>
<keyword evidence="5 7" id="KW-1133">Transmembrane helix</keyword>
<evidence type="ECO:0000256" key="3">
    <source>
        <dbReference type="ARBA" id="ARBA00022475"/>
    </source>
</evidence>
<evidence type="ECO:0000313" key="9">
    <source>
        <dbReference type="Proteomes" id="UP000180098"/>
    </source>
</evidence>
<evidence type="ECO:0000313" key="8">
    <source>
        <dbReference type="EMBL" id="OIJ13822.1"/>
    </source>
</evidence>
<dbReference type="InterPro" id="IPR052049">
    <property type="entry name" value="Electron_transfer_protein"/>
</dbReference>
<evidence type="ECO:0000256" key="4">
    <source>
        <dbReference type="ARBA" id="ARBA00022692"/>
    </source>
</evidence>